<dbReference type="Gene3D" id="1.10.10.880">
    <property type="entry name" value="Anti sigma-E protein RseA, N-terminal domain"/>
    <property type="match status" value="1"/>
</dbReference>
<dbReference type="InterPro" id="IPR052383">
    <property type="entry name" value="Anti-sigma-E_RseA-like"/>
</dbReference>
<sequence>MCHNGLVEMKQNELNEKVSAWMDDELSEHSSEALYQSLASSSDGKQSFESYHAIRAVMQNETSAHWQSGFSDRVASAIADEPAILAPRNVSNVRKTFTGWAVAASVALAVVVGVQWYPEVTAVDSPATADISDDFNHSGAQNNSSAQQGNANDTLLAEYHVTEEEKAQLDRINTIFSRYSQQNGSTANAQISNVSQSSQQSLPYVRLVSGEQVKTFRMTPKQFRQVMVELEKRNREAELKAQQELQNGRP</sequence>
<proteinExistence type="predicted"/>
<evidence type="ECO:0000259" key="1">
    <source>
        <dbReference type="Pfam" id="PF03872"/>
    </source>
</evidence>
<dbReference type="SUPFAM" id="SSF89069">
    <property type="entry name" value="N-terminal, cytoplasmic domain of anti-sigmaE factor RseA"/>
    <property type="match status" value="1"/>
</dbReference>
<dbReference type="EMBL" id="QGGU01000001">
    <property type="protein sequence ID" value="PWK54468.1"/>
    <property type="molecule type" value="Genomic_DNA"/>
</dbReference>
<protein>
    <submittedName>
        <fullName evidence="2">Negative regulator of sigma E activity</fullName>
    </submittedName>
</protein>
<dbReference type="CDD" id="cd16328">
    <property type="entry name" value="RseA_N"/>
    <property type="match status" value="1"/>
</dbReference>
<evidence type="ECO:0000313" key="2">
    <source>
        <dbReference type="EMBL" id="PWK54468.1"/>
    </source>
</evidence>
<dbReference type="InterPro" id="IPR036147">
    <property type="entry name" value="Anti-sigma_E_RseA_N_sf"/>
</dbReference>
<comment type="caution">
    <text evidence="2">The sequence shown here is derived from an EMBL/GenBank/DDBJ whole genome shotgun (WGS) entry which is preliminary data.</text>
</comment>
<evidence type="ECO:0000313" key="3">
    <source>
        <dbReference type="Proteomes" id="UP000245790"/>
    </source>
</evidence>
<dbReference type="PANTHER" id="PTHR38104">
    <property type="match status" value="1"/>
</dbReference>
<accession>A0A316G0Y7</accession>
<dbReference type="Pfam" id="PF03872">
    <property type="entry name" value="RseA_N"/>
    <property type="match status" value="1"/>
</dbReference>
<dbReference type="Proteomes" id="UP000245790">
    <property type="component" value="Unassembled WGS sequence"/>
</dbReference>
<feature type="domain" description="Anti sigma-E protein RseA N-terminal" evidence="1">
    <location>
        <begin position="15"/>
        <end position="91"/>
    </location>
</feature>
<keyword evidence="3" id="KW-1185">Reference proteome</keyword>
<dbReference type="AlphaFoldDB" id="A0A316G0Y7"/>
<dbReference type="PANTHER" id="PTHR38104:SF1">
    <property type="entry name" value="ANTI-SIGMA-E FACTOR RSEA"/>
    <property type="match status" value="1"/>
</dbReference>
<name>A0A316G0Y7_9GAMM</name>
<organism evidence="2 3">
    <name type="scientific">Pleionea mediterranea</name>
    <dbReference type="NCBI Taxonomy" id="523701"/>
    <lineage>
        <taxon>Bacteria</taxon>
        <taxon>Pseudomonadati</taxon>
        <taxon>Pseudomonadota</taxon>
        <taxon>Gammaproteobacteria</taxon>
        <taxon>Oceanospirillales</taxon>
        <taxon>Pleioneaceae</taxon>
        <taxon>Pleionea</taxon>
    </lineage>
</organism>
<reference evidence="2 3" key="1">
    <citation type="submission" date="2018-05" db="EMBL/GenBank/DDBJ databases">
        <title>Genomic Encyclopedia of Type Strains, Phase IV (KMG-IV): sequencing the most valuable type-strain genomes for metagenomic binning, comparative biology and taxonomic classification.</title>
        <authorList>
            <person name="Goeker M."/>
        </authorList>
    </citation>
    <scope>NUCLEOTIDE SEQUENCE [LARGE SCALE GENOMIC DNA]</scope>
    <source>
        <strain evidence="2 3">DSM 25350</strain>
    </source>
</reference>
<dbReference type="GO" id="GO:0016989">
    <property type="term" value="F:sigma factor antagonist activity"/>
    <property type="evidence" value="ECO:0007669"/>
    <property type="project" value="InterPro"/>
</dbReference>
<dbReference type="OrthoDB" id="6194196at2"/>
<dbReference type="InterPro" id="IPR005572">
    <property type="entry name" value="Anti-sigma_E_RseA_N"/>
</dbReference>
<gene>
    <name evidence="2" type="ORF">C8D97_101316</name>
</gene>